<sequence length="58" mass="6297">MAPSSDKGTSVDITLDSMSGEKITAGTWDGQCKAREVYQAVHRSKPGFRCKLLHGSQE</sequence>
<gene>
    <name evidence="1" type="ORF">PGLA2088_LOCUS45438</name>
</gene>
<evidence type="ECO:0000313" key="2">
    <source>
        <dbReference type="Proteomes" id="UP000626109"/>
    </source>
</evidence>
<name>A0A813LEU5_POLGL</name>
<proteinExistence type="predicted"/>
<dbReference type="AlphaFoldDB" id="A0A813LEU5"/>
<feature type="non-terminal residue" evidence="1">
    <location>
        <position position="58"/>
    </location>
</feature>
<dbReference type="EMBL" id="CAJNNW010035708">
    <property type="protein sequence ID" value="CAE8729506.1"/>
    <property type="molecule type" value="Genomic_DNA"/>
</dbReference>
<evidence type="ECO:0000313" key="1">
    <source>
        <dbReference type="EMBL" id="CAE8729506.1"/>
    </source>
</evidence>
<accession>A0A813LEU5</accession>
<protein>
    <submittedName>
        <fullName evidence="1">Uncharacterized protein</fullName>
    </submittedName>
</protein>
<dbReference type="Proteomes" id="UP000626109">
    <property type="component" value="Unassembled WGS sequence"/>
</dbReference>
<reference evidence="1" key="1">
    <citation type="submission" date="2021-02" db="EMBL/GenBank/DDBJ databases">
        <authorList>
            <person name="Dougan E. K."/>
            <person name="Rhodes N."/>
            <person name="Thang M."/>
            <person name="Chan C."/>
        </authorList>
    </citation>
    <scope>NUCLEOTIDE SEQUENCE</scope>
</reference>
<comment type="caution">
    <text evidence="1">The sequence shown here is derived from an EMBL/GenBank/DDBJ whole genome shotgun (WGS) entry which is preliminary data.</text>
</comment>
<organism evidence="1 2">
    <name type="scientific">Polarella glacialis</name>
    <name type="common">Dinoflagellate</name>
    <dbReference type="NCBI Taxonomy" id="89957"/>
    <lineage>
        <taxon>Eukaryota</taxon>
        <taxon>Sar</taxon>
        <taxon>Alveolata</taxon>
        <taxon>Dinophyceae</taxon>
        <taxon>Suessiales</taxon>
        <taxon>Suessiaceae</taxon>
        <taxon>Polarella</taxon>
    </lineage>
</organism>